<comment type="subcellular location">
    <subcellularLocation>
        <location evidence="1">Cytoplasm</location>
    </subcellularLocation>
</comment>
<evidence type="ECO:0000256" key="3">
    <source>
        <dbReference type="ARBA" id="ARBA00022490"/>
    </source>
</evidence>
<evidence type="ECO:0000256" key="1">
    <source>
        <dbReference type="ARBA" id="ARBA00004496"/>
    </source>
</evidence>
<sequence length="210" mass="23764">MANDITAQTQAFAAICQASALIQELANCGTWDEDAAAILIKSLAVDSTDNLEELYPPQYLKKGYFSLVQCFGGNSGEQRYLQLAKYVILFIRLERKVTQSVTAAERLNRRLVDNTEQARARHLSVLDPGLIENLSNIYKSEISDTGLLKFNIYGRKSMLQQLHIQHKIRALILAAIKAVIHWRSAGGRRRSFIFRRARLVECANTRLKQI</sequence>
<keyword evidence="3" id="KW-0963">Cytoplasm</keyword>
<dbReference type="PANTHER" id="PTHR38100:SF1">
    <property type="entry name" value="HIGH FREQUENCY LYSOGENIZATION PROTEIN HFLD"/>
    <property type="match status" value="1"/>
</dbReference>
<gene>
    <name evidence="5" type="ORF">SAMN02910344_01570</name>
</gene>
<evidence type="ECO:0000256" key="4">
    <source>
        <dbReference type="ARBA" id="ARBA00023136"/>
    </source>
</evidence>
<evidence type="ECO:0000256" key="2">
    <source>
        <dbReference type="ARBA" id="ARBA00022475"/>
    </source>
</evidence>
<evidence type="ECO:0000313" key="5">
    <source>
        <dbReference type="EMBL" id="SFP50645.1"/>
    </source>
</evidence>
<accession>A0A662ZJJ5</accession>
<dbReference type="GO" id="GO:0005737">
    <property type="term" value="C:cytoplasm"/>
    <property type="evidence" value="ECO:0007669"/>
    <property type="project" value="UniProtKB-SubCell"/>
</dbReference>
<dbReference type="OrthoDB" id="9788031at2"/>
<evidence type="ECO:0000313" key="6">
    <source>
        <dbReference type="Proteomes" id="UP000243745"/>
    </source>
</evidence>
<dbReference type="RefSeq" id="WP_093142604.1">
    <property type="nucleotide sequence ID" value="NZ_FOXF01000030.1"/>
</dbReference>
<dbReference type="EMBL" id="FOXF01000030">
    <property type="protein sequence ID" value="SFP50645.1"/>
    <property type="molecule type" value="Genomic_DNA"/>
</dbReference>
<dbReference type="InterPro" id="IPR007451">
    <property type="entry name" value="HflD"/>
</dbReference>
<organism evidence="5 6">
    <name type="scientific">Ruminobacter amylophilus</name>
    <dbReference type="NCBI Taxonomy" id="867"/>
    <lineage>
        <taxon>Bacteria</taxon>
        <taxon>Pseudomonadati</taxon>
        <taxon>Pseudomonadota</taxon>
        <taxon>Gammaproteobacteria</taxon>
        <taxon>Aeromonadales</taxon>
        <taxon>Succinivibrionaceae</taxon>
        <taxon>Ruminobacter</taxon>
    </lineage>
</organism>
<dbReference type="PANTHER" id="PTHR38100">
    <property type="entry name" value="HIGH FREQUENCY LYSOGENIZATION PROTEIN HFLD"/>
    <property type="match status" value="1"/>
</dbReference>
<keyword evidence="2" id="KW-1003">Cell membrane</keyword>
<keyword evidence="6" id="KW-1185">Reference proteome</keyword>
<keyword evidence="4" id="KW-0472">Membrane</keyword>
<proteinExistence type="predicted"/>
<dbReference type="Gene3D" id="1.10.3890.10">
    <property type="entry name" value="HflD-like"/>
    <property type="match status" value="1"/>
</dbReference>
<reference evidence="5 6" key="1">
    <citation type="submission" date="2016-10" db="EMBL/GenBank/DDBJ databases">
        <authorList>
            <person name="Varghese N."/>
            <person name="Submissions S."/>
        </authorList>
    </citation>
    <scope>NUCLEOTIDE SEQUENCE [LARGE SCALE GENOMIC DNA]</scope>
    <source>
        <strain evidence="5 6">DSM 1361</strain>
    </source>
</reference>
<name>A0A662ZJJ5_9GAMM</name>
<dbReference type="Pfam" id="PF04356">
    <property type="entry name" value="DUF489"/>
    <property type="match status" value="1"/>
</dbReference>
<dbReference type="InterPro" id="IPR035932">
    <property type="entry name" value="HflD-like_sf"/>
</dbReference>
<protein>
    <submittedName>
        <fullName evidence="5">High frequency lysogenization protein</fullName>
    </submittedName>
</protein>
<dbReference type="AlphaFoldDB" id="A0A662ZJJ5"/>
<dbReference type="Proteomes" id="UP000243745">
    <property type="component" value="Unassembled WGS sequence"/>
</dbReference>
<dbReference type="SUPFAM" id="SSF101322">
    <property type="entry name" value="YcfC-like"/>
    <property type="match status" value="1"/>
</dbReference>